<feature type="disulfide bond" evidence="3">
    <location>
        <begin position="49"/>
        <end position="374"/>
    </location>
</feature>
<feature type="signal peptide" evidence="4">
    <location>
        <begin position="1"/>
        <end position="17"/>
    </location>
</feature>
<evidence type="ECO:0000313" key="5">
    <source>
        <dbReference type="EMBL" id="OCL14268.1"/>
    </source>
</evidence>
<keyword evidence="2" id="KW-0325">Glycoprotein</keyword>
<dbReference type="FunFam" id="3.40.50.1240:FF:000065">
    <property type="entry name" value="Similar to histidine acid phosphatase"/>
    <property type="match status" value="1"/>
</dbReference>
<dbReference type="Gene3D" id="3.40.50.1240">
    <property type="entry name" value="Phosphoglycerate mutase-like"/>
    <property type="match status" value="1"/>
</dbReference>
<dbReference type="InterPro" id="IPR016274">
    <property type="entry name" value="Histidine_acid_Pase_euk"/>
</dbReference>
<dbReference type="InterPro" id="IPR000560">
    <property type="entry name" value="His_Pase_clade-2"/>
</dbReference>
<feature type="disulfide bond" evidence="3">
    <location>
        <begin position="399"/>
        <end position="407"/>
    </location>
</feature>
<dbReference type="GO" id="GO:0003993">
    <property type="term" value="F:acid phosphatase activity"/>
    <property type="evidence" value="ECO:0007669"/>
    <property type="project" value="TreeGrafter"/>
</dbReference>
<keyword evidence="4" id="KW-0732">Signal</keyword>
<sequence>MLRYFLLSVAFSNAALAAYAFDPLQHLAGITPYFEPSDQPLDPSPPQGCNVTRAAYLVRHAAIYANDFDYEEYIEPFVLKLANTSVDWAKAGVLSFLATWKSPITDAEQEQLTKVGQLEAFTLGVDIGQRYPEFKSPNKIWTSTAERTEKSARSFIEGSVEDSNKTQLISVSEGEKEGADSLTPYESCPAYSSSAGSKQAEVFQKIYTSPIIERFHALASTFNFTPDDIVGMQELCGYETVIRGSSPFCSLSVFTPNEWLGFEYTNDIQYHYNTGYGNPISGVIGYPWLNATAGLLASGNINGSDSQQIYVSFTHRELPPTVLVAMGLFNNSAFSGGNDINATMPTDTPNYRRAWKSSHIIPFLTNIAIERMACDSYGFDVGGYYRVLVNQSPQLLPGCSDGPGESCSTDGFKKFVSDRGALFGGFGEKCGTDYGNSTDVLWIYGS</sequence>
<protein>
    <submittedName>
        <fullName evidence="5">Putative histidine acid phosphatase</fullName>
    </submittedName>
</protein>
<dbReference type="PANTHER" id="PTHR20963">
    <property type="entry name" value="MULTIPLE INOSITOL POLYPHOSPHATE PHOSPHATASE-RELATED"/>
    <property type="match status" value="1"/>
</dbReference>
<dbReference type="AlphaFoldDB" id="A0A8E2JYL7"/>
<keyword evidence="3" id="KW-1015">Disulfide bond</keyword>
<accession>A0A8E2JYL7</accession>
<dbReference type="PANTHER" id="PTHR20963:SF14">
    <property type="entry name" value="ACID PHOSPHATASE, PUTATIVE-RELATED"/>
    <property type="match status" value="1"/>
</dbReference>
<dbReference type="PIRSF" id="PIRSF000894">
    <property type="entry name" value="Acid_phosphatase"/>
    <property type="match status" value="1"/>
</dbReference>
<organism evidence="5 6">
    <name type="scientific">Glonium stellatum</name>
    <dbReference type="NCBI Taxonomy" id="574774"/>
    <lineage>
        <taxon>Eukaryota</taxon>
        <taxon>Fungi</taxon>
        <taxon>Dikarya</taxon>
        <taxon>Ascomycota</taxon>
        <taxon>Pezizomycotina</taxon>
        <taxon>Dothideomycetes</taxon>
        <taxon>Pleosporomycetidae</taxon>
        <taxon>Gloniales</taxon>
        <taxon>Gloniaceae</taxon>
        <taxon>Glonium</taxon>
    </lineage>
</organism>
<dbReference type="OrthoDB" id="6509975at2759"/>
<dbReference type="SUPFAM" id="SSF53254">
    <property type="entry name" value="Phosphoglycerate mutase-like"/>
    <property type="match status" value="1"/>
</dbReference>
<evidence type="ECO:0000256" key="2">
    <source>
        <dbReference type="ARBA" id="ARBA00023180"/>
    </source>
</evidence>
<dbReference type="CDD" id="cd07061">
    <property type="entry name" value="HP_HAP_like"/>
    <property type="match status" value="1"/>
</dbReference>
<evidence type="ECO:0000256" key="1">
    <source>
        <dbReference type="ARBA" id="ARBA00022801"/>
    </source>
</evidence>
<keyword evidence="1" id="KW-0378">Hydrolase</keyword>
<name>A0A8E2JYL7_9PEZI</name>
<evidence type="ECO:0000313" key="6">
    <source>
        <dbReference type="Proteomes" id="UP000250140"/>
    </source>
</evidence>
<keyword evidence="6" id="KW-1185">Reference proteome</keyword>
<dbReference type="GO" id="GO:0009277">
    <property type="term" value="C:fungal-type cell wall"/>
    <property type="evidence" value="ECO:0007669"/>
    <property type="project" value="TreeGrafter"/>
</dbReference>
<reference evidence="5 6" key="1">
    <citation type="journal article" date="2016" name="Nat. Commun.">
        <title>Ectomycorrhizal ecology is imprinted in the genome of the dominant symbiotic fungus Cenococcum geophilum.</title>
        <authorList>
            <consortium name="DOE Joint Genome Institute"/>
            <person name="Peter M."/>
            <person name="Kohler A."/>
            <person name="Ohm R.A."/>
            <person name="Kuo A."/>
            <person name="Krutzmann J."/>
            <person name="Morin E."/>
            <person name="Arend M."/>
            <person name="Barry K.W."/>
            <person name="Binder M."/>
            <person name="Choi C."/>
            <person name="Clum A."/>
            <person name="Copeland A."/>
            <person name="Grisel N."/>
            <person name="Haridas S."/>
            <person name="Kipfer T."/>
            <person name="LaButti K."/>
            <person name="Lindquist E."/>
            <person name="Lipzen A."/>
            <person name="Maire R."/>
            <person name="Meier B."/>
            <person name="Mihaltcheva S."/>
            <person name="Molinier V."/>
            <person name="Murat C."/>
            <person name="Poggeler S."/>
            <person name="Quandt C.A."/>
            <person name="Sperisen C."/>
            <person name="Tritt A."/>
            <person name="Tisserant E."/>
            <person name="Crous P.W."/>
            <person name="Henrissat B."/>
            <person name="Nehls U."/>
            <person name="Egli S."/>
            <person name="Spatafora J.W."/>
            <person name="Grigoriev I.V."/>
            <person name="Martin F.M."/>
        </authorList>
    </citation>
    <scope>NUCLEOTIDE SEQUENCE [LARGE SCALE GENOMIC DNA]</scope>
    <source>
        <strain evidence="5 6">CBS 207.34</strain>
    </source>
</reference>
<feature type="chain" id="PRO_5034711250" evidence="4">
    <location>
        <begin position="18"/>
        <end position="446"/>
    </location>
</feature>
<gene>
    <name evidence="5" type="ORF">AOQ84DRAFT_309222</name>
</gene>
<evidence type="ECO:0000256" key="4">
    <source>
        <dbReference type="SAM" id="SignalP"/>
    </source>
</evidence>
<proteinExistence type="predicted"/>
<evidence type="ECO:0000256" key="3">
    <source>
        <dbReference type="PIRSR" id="PIRSR000894-2"/>
    </source>
</evidence>
<dbReference type="Proteomes" id="UP000250140">
    <property type="component" value="Unassembled WGS sequence"/>
</dbReference>
<dbReference type="Pfam" id="PF00328">
    <property type="entry name" value="His_Phos_2"/>
    <property type="match status" value="1"/>
</dbReference>
<dbReference type="EMBL" id="KV748594">
    <property type="protein sequence ID" value="OCL14268.1"/>
    <property type="molecule type" value="Genomic_DNA"/>
</dbReference>
<feature type="disulfide bond" evidence="3">
    <location>
        <begin position="236"/>
        <end position="249"/>
    </location>
</feature>
<dbReference type="InterPro" id="IPR029033">
    <property type="entry name" value="His_PPase_superfam"/>
</dbReference>